<feature type="region of interest" description="Disordered" evidence="1">
    <location>
        <begin position="1"/>
        <end position="30"/>
    </location>
</feature>
<sequence length="30" mass="3547">MARKGERWLRERHEFETNEDPYLTDAAPAG</sequence>
<dbReference type="AlphaFoldDB" id="A0A7C3GEK7"/>
<organism evidence="2">
    <name type="scientific">Thermosulfurimonas dismutans</name>
    <dbReference type="NCBI Taxonomy" id="999894"/>
    <lineage>
        <taxon>Bacteria</taxon>
        <taxon>Pseudomonadati</taxon>
        <taxon>Thermodesulfobacteriota</taxon>
        <taxon>Thermodesulfobacteria</taxon>
        <taxon>Thermodesulfobacteriales</taxon>
        <taxon>Thermodesulfobacteriaceae</taxon>
        <taxon>Thermosulfurimonas</taxon>
    </lineage>
</organism>
<proteinExistence type="predicted"/>
<gene>
    <name evidence="2" type="ORF">ENJ40_04145</name>
</gene>
<evidence type="ECO:0000313" key="2">
    <source>
        <dbReference type="EMBL" id="HFC97638.1"/>
    </source>
</evidence>
<feature type="compositionally biased region" description="Basic and acidic residues" evidence="1">
    <location>
        <begin position="1"/>
        <end position="16"/>
    </location>
</feature>
<dbReference type="EMBL" id="DRMH01000051">
    <property type="protein sequence ID" value="HFC97638.1"/>
    <property type="molecule type" value="Genomic_DNA"/>
</dbReference>
<reference evidence="2" key="1">
    <citation type="journal article" date="2020" name="mSystems">
        <title>Genome- and Community-Level Interaction Insights into Carbon Utilization and Element Cycling Functions of Hydrothermarchaeota in Hydrothermal Sediment.</title>
        <authorList>
            <person name="Zhou Z."/>
            <person name="Liu Y."/>
            <person name="Xu W."/>
            <person name="Pan J."/>
            <person name="Luo Z.H."/>
            <person name="Li M."/>
        </authorList>
    </citation>
    <scope>NUCLEOTIDE SEQUENCE [LARGE SCALE GENOMIC DNA]</scope>
    <source>
        <strain evidence="2">HyVt-483</strain>
    </source>
</reference>
<accession>A0A7C3GEK7</accession>
<comment type="caution">
    <text evidence="2">The sequence shown here is derived from an EMBL/GenBank/DDBJ whole genome shotgun (WGS) entry which is preliminary data.</text>
</comment>
<feature type="non-terminal residue" evidence="2">
    <location>
        <position position="30"/>
    </location>
</feature>
<evidence type="ECO:0000256" key="1">
    <source>
        <dbReference type="SAM" id="MobiDB-lite"/>
    </source>
</evidence>
<dbReference type="Proteomes" id="UP000886043">
    <property type="component" value="Unassembled WGS sequence"/>
</dbReference>
<name>A0A7C3GEK7_9BACT</name>
<protein>
    <submittedName>
        <fullName evidence="2">ATPase</fullName>
    </submittedName>
</protein>